<keyword evidence="4" id="KW-1185">Reference proteome</keyword>
<dbReference type="AlphaFoldDB" id="A0AAD5T6E2"/>
<dbReference type="PANTHER" id="PTHR13366:SF0">
    <property type="entry name" value="HEAT REPEAT-CONTAINING PROTEIN 6"/>
    <property type="match status" value="1"/>
</dbReference>
<dbReference type="InterPro" id="IPR052107">
    <property type="entry name" value="HEAT6"/>
</dbReference>
<evidence type="ECO:0000313" key="3">
    <source>
        <dbReference type="EMBL" id="KAJ3132142.1"/>
    </source>
</evidence>
<feature type="domain" description="DUF4042" evidence="2">
    <location>
        <begin position="305"/>
        <end position="445"/>
    </location>
</feature>
<feature type="compositionally biased region" description="Low complexity" evidence="1">
    <location>
        <begin position="263"/>
        <end position="272"/>
    </location>
</feature>
<accession>A0AAD5T6E2</accession>
<dbReference type="Proteomes" id="UP001211907">
    <property type="component" value="Unassembled WGS sequence"/>
</dbReference>
<proteinExistence type="predicted"/>
<dbReference type="PANTHER" id="PTHR13366">
    <property type="entry name" value="MALARIA ANTIGEN-RELATED"/>
    <property type="match status" value="1"/>
</dbReference>
<dbReference type="SUPFAM" id="SSF48371">
    <property type="entry name" value="ARM repeat"/>
    <property type="match status" value="1"/>
</dbReference>
<evidence type="ECO:0000259" key="2">
    <source>
        <dbReference type="Pfam" id="PF13251"/>
    </source>
</evidence>
<organism evidence="3 4">
    <name type="scientific">Physocladia obscura</name>
    <dbReference type="NCBI Taxonomy" id="109957"/>
    <lineage>
        <taxon>Eukaryota</taxon>
        <taxon>Fungi</taxon>
        <taxon>Fungi incertae sedis</taxon>
        <taxon>Chytridiomycota</taxon>
        <taxon>Chytridiomycota incertae sedis</taxon>
        <taxon>Chytridiomycetes</taxon>
        <taxon>Chytridiales</taxon>
        <taxon>Chytriomycetaceae</taxon>
        <taxon>Physocladia</taxon>
    </lineage>
</organism>
<evidence type="ECO:0000313" key="4">
    <source>
        <dbReference type="Proteomes" id="UP001211907"/>
    </source>
</evidence>
<evidence type="ECO:0000256" key="1">
    <source>
        <dbReference type="SAM" id="MobiDB-lite"/>
    </source>
</evidence>
<name>A0AAD5T6E2_9FUNG</name>
<dbReference type="InterPro" id="IPR016024">
    <property type="entry name" value="ARM-type_fold"/>
</dbReference>
<gene>
    <name evidence="3" type="primary">HEATR6</name>
    <name evidence="3" type="ORF">HK100_005644</name>
</gene>
<reference evidence="3" key="1">
    <citation type="submission" date="2020-05" db="EMBL/GenBank/DDBJ databases">
        <title>Phylogenomic resolution of chytrid fungi.</title>
        <authorList>
            <person name="Stajich J.E."/>
            <person name="Amses K."/>
            <person name="Simmons R."/>
            <person name="Seto K."/>
            <person name="Myers J."/>
            <person name="Bonds A."/>
            <person name="Quandt C.A."/>
            <person name="Barry K."/>
            <person name="Liu P."/>
            <person name="Grigoriev I."/>
            <person name="Longcore J.E."/>
            <person name="James T.Y."/>
        </authorList>
    </citation>
    <scope>NUCLEOTIDE SEQUENCE</scope>
    <source>
        <strain evidence="3">JEL0513</strain>
    </source>
</reference>
<feature type="compositionally biased region" description="Polar residues" evidence="1">
    <location>
        <begin position="273"/>
        <end position="286"/>
    </location>
</feature>
<dbReference type="Gene3D" id="1.25.10.10">
    <property type="entry name" value="Leucine-rich Repeat Variant"/>
    <property type="match status" value="1"/>
</dbReference>
<dbReference type="EMBL" id="JADGJH010000263">
    <property type="protein sequence ID" value="KAJ3132142.1"/>
    <property type="molecule type" value="Genomic_DNA"/>
</dbReference>
<dbReference type="InterPro" id="IPR011989">
    <property type="entry name" value="ARM-like"/>
</dbReference>
<dbReference type="InterPro" id="IPR025283">
    <property type="entry name" value="DUF4042"/>
</dbReference>
<dbReference type="Pfam" id="PF13251">
    <property type="entry name" value="DUF4042"/>
    <property type="match status" value="1"/>
</dbReference>
<sequence length="966" mass="104315">MSLATAPPNQKLAVSKHSTAGINNNHSAKTPAAQFAATNLQQLRVAFAHARLESDSFKLASICHSISTSFSMTRFTDAVDKAAVADLVSGFFADAIISCDDADLADVLESFSTVIIEIGSVLLIQQKLPNLLSALLPIARGSKNNSTISGSSWTLVAGSRRAAIRCLSNLCLKTGSSKNALNLQETTLQVFLDSLMEKRSDNFRNDTLYDKMIVALLKGIQVLINENKNAFAICTPQLCSRLHTLIFSSDSANNGPNHHRRSSGSSWRSWSSVTSNNQPTLHSQAESSDSEFSDSGDSDRYSIEKVKLNALYCLQHLAKAQPKQIYTKLPLFISPPHHQSLFAIMSKPNASTKLKIAASLALQSLISGSAAYLAVAEDMPRPTATQSFTSLSQTLARLVVDMHKGLLGAINAMAAVCADAAVVVGYFKCLVVVIRESPYARLSGGSAGGGNNNKDLRQDCFDAICSYQDISGAFADYDTVQVAMLEVYAALLDAGFQLPNAVTKTRIINLILSAFKSLKPRSNITTTTSSLAITEIENIRLASLETLCAFVRNQFSLVKDDWSAVFEPQILIPFFLENNASSGSTDDGVENKGIQQTSDLVKVACVKFIEQFAAAAVATEVAVAAVAAADAMARKSEPLPVDSKLILKRSEWWSSVLERYICVNAINHGLFAVRALALEVLGHVPADVFETLPQNLQLLCKVGVLKMLDDWNENDLAYIISLASKLPTLAKDKAVLVRVRASWAIANLGDTLLLEGNDQVKSEISDSIHTVLVESAIFSANDNDKCRSNGVRAVGNFLRVIPAEKASTCFSQNLEAELDAIKKNIATGAFKTRWNACYAAYNFFQSPTFASITSNNKDVTNNNNIPAPASIAQLLDSLATALIASKNYKVRINAAMAIGGIAQVEGYIGDGRVGRLVEVLEEACANVDDLGGTSFGEFKYKRDLNRQLRKSLAHLRKLLIISDKSV</sequence>
<feature type="region of interest" description="Disordered" evidence="1">
    <location>
        <begin position="250"/>
        <end position="296"/>
    </location>
</feature>
<comment type="caution">
    <text evidence="3">The sequence shown here is derived from an EMBL/GenBank/DDBJ whole genome shotgun (WGS) entry which is preliminary data.</text>
</comment>
<protein>
    <submittedName>
        <fullName evidence="3">HEAT repeat-containing protein 6</fullName>
    </submittedName>
</protein>